<dbReference type="Proteomes" id="UP001143856">
    <property type="component" value="Unassembled WGS sequence"/>
</dbReference>
<comment type="caution">
    <text evidence="1">The sequence shown here is derived from an EMBL/GenBank/DDBJ whole genome shotgun (WGS) entry which is preliminary data.</text>
</comment>
<protein>
    <submittedName>
        <fullName evidence="1">Uncharacterized protein</fullName>
    </submittedName>
</protein>
<sequence length="778" mass="84997">MRDELHITMSMSGSIGRCDEEDADDAAPARVLHMCSGHESALPNTHPTLTATANVFINDITGVIGHHLHSDNVENENQRALSHYFFKLKFFLRNHDYGDELGLNFQPNFKFDLKSQCESDFRHDLKFGLKFGLKLDFKSNSNFAPWAAVDESARPSPDSWNFARCLRRRRYPDSDSEKAFFQNDNSTGNSDPFGSRGSHIFHISPPVLGPPRYRPDFGPRVASPASQVPQPEPPMQPTNIDRNTIGLAISRPRSLISKLPLIIHSPAMSSPRVAEAPIERKPSVLLPPRPALTIDIPSNTAASGAPSSQAPPTKDRASTLTNMTTFADLDSEAAEGEQTWRPPPTDPQSATTLYVADRYGNWVLSNNHRQSQIAQVMEAAELDTYTPLTKSPIEKQEETAKMAAAISAAAPRSTAPQPTFLSKDPANWTRSQSSSLYSQTSSGRQTAQRNSSGRNGASRTRKGNGVPVINRSDSKASVTTIQTSSTGANDDGLNYENDVARLSQLSPVKESPSPATGRSRITYPKIPGRLDGATIRHVPPPKRPNFAASSLGQPSPTLGVVYPIEDSPSAYPLPLNPRRNERQLAPVQRTGSGFTPEPPNYEVFPLQPYGHPEEVSRLEPSPRSDLAPAQPAKPYRYVESPQRDAYRTPTLQAVPTFTPSPLSSEKRPATPPQPSIMNRGRPHIATQRAESGASFGTVSSATSSLLAKRLGSDRAAAFALDPSGMKSQQWRQQSNDDRLLSPSANSLASPRGTLPQTPIWQPKLTPTRRGGDLYLNVQ</sequence>
<evidence type="ECO:0000313" key="2">
    <source>
        <dbReference type="Proteomes" id="UP001143856"/>
    </source>
</evidence>
<name>A0ACC1N4E8_9PEZI</name>
<organism evidence="1 2">
    <name type="scientific">Xylaria curta</name>
    <dbReference type="NCBI Taxonomy" id="42375"/>
    <lineage>
        <taxon>Eukaryota</taxon>
        <taxon>Fungi</taxon>
        <taxon>Dikarya</taxon>
        <taxon>Ascomycota</taxon>
        <taxon>Pezizomycotina</taxon>
        <taxon>Sordariomycetes</taxon>
        <taxon>Xylariomycetidae</taxon>
        <taxon>Xylariales</taxon>
        <taxon>Xylariaceae</taxon>
        <taxon>Xylaria</taxon>
    </lineage>
</organism>
<accession>A0ACC1N4E8</accession>
<keyword evidence="2" id="KW-1185">Reference proteome</keyword>
<proteinExistence type="predicted"/>
<gene>
    <name evidence="1" type="ORF">NUW58_g8964</name>
</gene>
<evidence type="ECO:0000313" key="1">
    <source>
        <dbReference type="EMBL" id="KAJ2973314.1"/>
    </source>
</evidence>
<reference evidence="1" key="1">
    <citation type="submission" date="2022-10" db="EMBL/GenBank/DDBJ databases">
        <title>Genome Sequence of Xylaria curta.</title>
        <authorList>
            <person name="Buettner E."/>
        </authorList>
    </citation>
    <scope>NUCLEOTIDE SEQUENCE</scope>
    <source>
        <strain evidence="1">Babe10</strain>
    </source>
</reference>
<dbReference type="EMBL" id="JAPDGR010002978">
    <property type="protein sequence ID" value="KAJ2973314.1"/>
    <property type="molecule type" value="Genomic_DNA"/>
</dbReference>